<name>A0AAW4WGC1_9FIRM</name>
<evidence type="ECO:0000313" key="1">
    <source>
        <dbReference type="EMBL" id="MCC2241676.1"/>
    </source>
</evidence>
<dbReference type="PANTHER" id="PTHR34374:SF1">
    <property type="entry name" value="LARGE RIBOSOMAL RNA SUBUNIT ACCUMULATION PROTEIN YCED HOMOLOG 1, CHLOROPLASTIC"/>
    <property type="match status" value="1"/>
</dbReference>
<comment type="caution">
    <text evidence="1">The sequence shown here is derived from an EMBL/GenBank/DDBJ whole genome shotgun (WGS) entry which is preliminary data.</text>
</comment>
<proteinExistence type="predicted"/>
<dbReference type="Proteomes" id="UP001198893">
    <property type="component" value="Unassembled WGS sequence"/>
</dbReference>
<dbReference type="PANTHER" id="PTHR34374">
    <property type="entry name" value="LARGE RIBOSOMAL RNA SUBUNIT ACCUMULATION PROTEIN YCED HOMOLOG 1, CHLOROPLASTIC"/>
    <property type="match status" value="1"/>
</dbReference>
<dbReference type="EMBL" id="JAJEQW010000003">
    <property type="protein sequence ID" value="MCC2241676.1"/>
    <property type="molecule type" value="Genomic_DNA"/>
</dbReference>
<organism evidence="1 2">
    <name type="scientific">Roseburia amylophila</name>
    <dbReference type="NCBI Taxonomy" id="2981794"/>
    <lineage>
        <taxon>Bacteria</taxon>
        <taxon>Bacillati</taxon>
        <taxon>Bacillota</taxon>
        <taxon>Clostridia</taxon>
        <taxon>Lachnospirales</taxon>
        <taxon>Lachnospiraceae</taxon>
        <taxon>Roseburia</taxon>
    </lineage>
</organism>
<dbReference type="InterPro" id="IPR003772">
    <property type="entry name" value="YceD"/>
</dbReference>
<dbReference type="Pfam" id="PF02620">
    <property type="entry name" value="YceD"/>
    <property type="match status" value="1"/>
</dbReference>
<reference evidence="1" key="1">
    <citation type="submission" date="2021-10" db="EMBL/GenBank/DDBJ databases">
        <title>Anaerobic single-cell dispensing facilitates the cultivation of human gut bacteria.</title>
        <authorList>
            <person name="Afrizal A."/>
        </authorList>
    </citation>
    <scope>NUCLEOTIDE SEQUENCE</scope>
    <source>
        <strain evidence="1">CLA-AA-H204</strain>
    </source>
</reference>
<dbReference type="RefSeq" id="WP_022244082.1">
    <property type="nucleotide sequence ID" value="NZ_JAJEQW010000003.1"/>
</dbReference>
<gene>
    <name evidence="1" type="ORF">LKD47_05050</name>
</gene>
<protein>
    <submittedName>
        <fullName evidence="1">DUF177 domain-containing protein</fullName>
    </submittedName>
</protein>
<accession>A0AAW4WGC1</accession>
<sequence length="174" mass="20130">MILDLTDVCSCENKELTKEAEIELTSFDSKLGVFPFIEKKPFELRIVNEENKDLLIHGETDVRIAIPCDRCLEEVPTDFHLVFDKKFPLEDADASEEEMDEADYMKGFQLDIDKMVYDEILVNWPMKVLCREDCKGICKKCGTNLNVKTCDCEKSELDPRMAAIQDIFNKFKEV</sequence>
<dbReference type="AlphaFoldDB" id="A0AAW4WGC1"/>
<evidence type="ECO:0000313" key="2">
    <source>
        <dbReference type="Proteomes" id="UP001198893"/>
    </source>
</evidence>